<dbReference type="AlphaFoldDB" id="A0A6N4VHL1"/>
<evidence type="ECO:0000256" key="4">
    <source>
        <dbReference type="SAM" id="Coils"/>
    </source>
</evidence>
<dbReference type="SMART" id="SM00065">
    <property type="entry name" value="GAF"/>
    <property type="match status" value="1"/>
</dbReference>
<dbReference type="PROSITE" id="PS50043">
    <property type="entry name" value="HTH_LUXR_2"/>
    <property type="match status" value="1"/>
</dbReference>
<dbReference type="Gene3D" id="3.30.450.40">
    <property type="match status" value="1"/>
</dbReference>
<sequence length="414" mass="45810">MRLDPTIRPRIAGDGRTVEVVTVARDVSETPPVTALRDGDHPGWASRPARESAAERRYREAFDGCDIDPTDDPVGVVTEAVEAKATVLRAALERTGDVGALAALDAVLDLTALERELIEDGARRRTFALLQVQEGLSKLRYVDDVATIVDRAPREMVESCGFDRAVLFRVHDGTMVMESAYFGDDREGAEKMVAFAQAVAPPLDHMLLETQMIRRHAPALVTDARNDPRVNRPIIDFSLTHSYVAAPIMPTGKVIGFLHADRLYSGRTVDEIDRDTVWAFAEGFGYAYERTVLLERMRRQHAEVRRALASADEAVRALQDADLDLRKIEPVERSPAAQSLADIQTRVLSMLTRREVEVLRLMAAGRTNQQIADELVISAGTVKSHVKRVLRKLRATNRAEAASAYVRLAIGQQG</sequence>
<dbReference type="SUPFAM" id="SSF55781">
    <property type="entry name" value="GAF domain-like"/>
    <property type="match status" value="1"/>
</dbReference>
<dbReference type="InterPro" id="IPR016032">
    <property type="entry name" value="Sig_transdc_resp-reg_C-effctor"/>
</dbReference>
<keyword evidence="4" id="KW-0175">Coiled coil</keyword>
<dbReference type="GO" id="GO:0003677">
    <property type="term" value="F:DNA binding"/>
    <property type="evidence" value="ECO:0007669"/>
    <property type="project" value="UniProtKB-KW"/>
</dbReference>
<dbReference type="InterPro" id="IPR036388">
    <property type="entry name" value="WH-like_DNA-bd_sf"/>
</dbReference>
<evidence type="ECO:0000313" key="6">
    <source>
        <dbReference type="EMBL" id="BBX53097.1"/>
    </source>
</evidence>
<proteinExistence type="predicted"/>
<gene>
    <name evidence="6" type="ORF">MPOR_41230</name>
</gene>
<dbReference type="PANTHER" id="PTHR44688:SF16">
    <property type="entry name" value="DNA-BINDING TRANSCRIPTIONAL ACTIVATOR DEVR_DOSR"/>
    <property type="match status" value="1"/>
</dbReference>
<dbReference type="Pfam" id="PF00196">
    <property type="entry name" value="GerE"/>
    <property type="match status" value="1"/>
</dbReference>
<keyword evidence="3" id="KW-0804">Transcription</keyword>
<evidence type="ECO:0000259" key="5">
    <source>
        <dbReference type="PROSITE" id="PS50043"/>
    </source>
</evidence>
<name>A0A6N4VHL1_9MYCO</name>
<dbReference type="InterPro" id="IPR003018">
    <property type="entry name" value="GAF"/>
</dbReference>
<evidence type="ECO:0000256" key="3">
    <source>
        <dbReference type="ARBA" id="ARBA00023163"/>
    </source>
</evidence>
<feature type="coiled-coil region" evidence="4">
    <location>
        <begin position="294"/>
        <end position="321"/>
    </location>
</feature>
<keyword evidence="7" id="KW-1185">Reference proteome</keyword>
<keyword evidence="2" id="KW-0238">DNA-binding</keyword>
<reference evidence="6 7" key="1">
    <citation type="journal article" date="2019" name="Emerg. Microbes Infect.">
        <title>Comprehensive subspecies identification of 175 nontuberculous mycobacteria species based on 7547 genomic profiles.</title>
        <authorList>
            <person name="Matsumoto Y."/>
            <person name="Kinjo T."/>
            <person name="Motooka D."/>
            <person name="Nabeya D."/>
            <person name="Jung N."/>
            <person name="Uechi K."/>
            <person name="Horii T."/>
            <person name="Iida T."/>
            <person name="Fujita J."/>
            <person name="Nakamura S."/>
        </authorList>
    </citation>
    <scope>NUCLEOTIDE SEQUENCE [LARGE SCALE GENOMIC DNA]</scope>
    <source>
        <strain evidence="6 7">JCM 12603</strain>
    </source>
</reference>
<dbReference type="KEGG" id="mpof:MPOR_41230"/>
<dbReference type="Pfam" id="PF01590">
    <property type="entry name" value="GAF"/>
    <property type="match status" value="1"/>
</dbReference>
<protein>
    <recommendedName>
        <fullName evidence="5">HTH luxR-type domain-containing protein</fullName>
    </recommendedName>
</protein>
<dbReference type="GO" id="GO:0006355">
    <property type="term" value="P:regulation of DNA-templated transcription"/>
    <property type="evidence" value="ECO:0007669"/>
    <property type="project" value="InterPro"/>
</dbReference>
<evidence type="ECO:0000313" key="7">
    <source>
        <dbReference type="Proteomes" id="UP000466785"/>
    </source>
</evidence>
<dbReference type="SMART" id="SM00421">
    <property type="entry name" value="HTH_LUXR"/>
    <property type="match status" value="1"/>
</dbReference>
<dbReference type="Proteomes" id="UP000466785">
    <property type="component" value="Chromosome"/>
</dbReference>
<dbReference type="InterPro" id="IPR000792">
    <property type="entry name" value="Tscrpt_reg_LuxR_C"/>
</dbReference>
<organism evidence="6 7">
    <name type="scientific">Mycolicibacterium poriferae</name>
    <dbReference type="NCBI Taxonomy" id="39694"/>
    <lineage>
        <taxon>Bacteria</taxon>
        <taxon>Bacillati</taxon>
        <taxon>Actinomycetota</taxon>
        <taxon>Actinomycetes</taxon>
        <taxon>Mycobacteriales</taxon>
        <taxon>Mycobacteriaceae</taxon>
        <taxon>Mycolicibacterium</taxon>
    </lineage>
</organism>
<evidence type="ECO:0000256" key="1">
    <source>
        <dbReference type="ARBA" id="ARBA00023015"/>
    </source>
</evidence>
<feature type="domain" description="HTH luxR-type" evidence="5">
    <location>
        <begin position="344"/>
        <end position="409"/>
    </location>
</feature>
<keyword evidence="1" id="KW-0805">Transcription regulation</keyword>
<evidence type="ECO:0000256" key="2">
    <source>
        <dbReference type="ARBA" id="ARBA00023125"/>
    </source>
</evidence>
<dbReference type="PROSITE" id="PS00622">
    <property type="entry name" value="HTH_LUXR_1"/>
    <property type="match status" value="1"/>
</dbReference>
<dbReference type="PANTHER" id="PTHR44688">
    <property type="entry name" value="DNA-BINDING TRANSCRIPTIONAL ACTIVATOR DEVR_DOSR"/>
    <property type="match status" value="1"/>
</dbReference>
<dbReference type="CDD" id="cd06170">
    <property type="entry name" value="LuxR_C_like"/>
    <property type="match status" value="1"/>
</dbReference>
<dbReference type="Gene3D" id="1.10.10.10">
    <property type="entry name" value="Winged helix-like DNA-binding domain superfamily/Winged helix DNA-binding domain"/>
    <property type="match status" value="1"/>
</dbReference>
<dbReference type="SUPFAM" id="SSF46894">
    <property type="entry name" value="C-terminal effector domain of the bipartite response regulators"/>
    <property type="match status" value="1"/>
</dbReference>
<dbReference type="InterPro" id="IPR029016">
    <property type="entry name" value="GAF-like_dom_sf"/>
</dbReference>
<dbReference type="PRINTS" id="PR00038">
    <property type="entry name" value="HTHLUXR"/>
</dbReference>
<dbReference type="EMBL" id="AP022570">
    <property type="protein sequence ID" value="BBX53097.1"/>
    <property type="molecule type" value="Genomic_DNA"/>
</dbReference>
<accession>A0A6N4VHL1</accession>